<keyword evidence="3" id="KW-0238">DNA-binding</keyword>
<evidence type="ECO:0000256" key="6">
    <source>
        <dbReference type="SAM" id="MobiDB-lite"/>
    </source>
</evidence>
<feature type="compositionally biased region" description="Polar residues" evidence="6">
    <location>
        <begin position="137"/>
        <end position="157"/>
    </location>
</feature>
<feature type="region of interest" description="Disordered" evidence="6">
    <location>
        <begin position="122"/>
        <end position="171"/>
    </location>
</feature>
<dbReference type="PANTHER" id="PTHR47425">
    <property type="entry name" value="FARB-RELATED"/>
    <property type="match status" value="1"/>
</dbReference>
<dbReference type="PROSITE" id="PS50048">
    <property type="entry name" value="ZN2_CY6_FUNGAL_2"/>
    <property type="match status" value="1"/>
</dbReference>
<dbReference type="VEuPathDB" id="FungiDB:Z520_04507"/>
<dbReference type="EMBL" id="KN848068">
    <property type="protein sequence ID" value="KIX99871.1"/>
    <property type="molecule type" value="Genomic_DNA"/>
</dbReference>
<dbReference type="SUPFAM" id="SSF57701">
    <property type="entry name" value="Zn2/Cys6 DNA-binding domain"/>
    <property type="match status" value="1"/>
</dbReference>
<dbReference type="CDD" id="cd00067">
    <property type="entry name" value="GAL4"/>
    <property type="match status" value="1"/>
</dbReference>
<dbReference type="PROSITE" id="PS00463">
    <property type="entry name" value="ZN2_CY6_FUNGAL_1"/>
    <property type="match status" value="1"/>
</dbReference>
<dbReference type="GO" id="GO:0006351">
    <property type="term" value="P:DNA-templated transcription"/>
    <property type="evidence" value="ECO:0007669"/>
    <property type="project" value="InterPro"/>
</dbReference>
<organism evidence="8 9">
    <name type="scientific">Fonsecaea multimorphosa CBS 102226</name>
    <dbReference type="NCBI Taxonomy" id="1442371"/>
    <lineage>
        <taxon>Eukaryota</taxon>
        <taxon>Fungi</taxon>
        <taxon>Dikarya</taxon>
        <taxon>Ascomycota</taxon>
        <taxon>Pezizomycotina</taxon>
        <taxon>Eurotiomycetes</taxon>
        <taxon>Chaetothyriomycetidae</taxon>
        <taxon>Chaetothyriales</taxon>
        <taxon>Herpotrichiellaceae</taxon>
        <taxon>Fonsecaea</taxon>
    </lineage>
</organism>
<dbReference type="OrthoDB" id="4161332at2759"/>
<keyword evidence="9" id="KW-1185">Reference proteome</keyword>
<keyword evidence="4" id="KW-0804">Transcription</keyword>
<evidence type="ECO:0000259" key="7">
    <source>
        <dbReference type="PROSITE" id="PS50048"/>
    </source>
</evidence>
<dbReference type="Pfam" id="PF00172">
    <property type="entry name" value="Zn_clus"/>
    <property type="match status" value="1"/>
</dbReference>
<feature type="compositionally biased region" description="Basic and acidic residues" evidence="6">
    <location>
        <begin position="158"/>
        <end position="169"/>
    </location>
</feature>
<protein>
    <recommendedName>
        <fullName evidence="7">Zn(2)-C6 fungal-type domain-containing protein</fullName>
    </recommendedName>
</protein>
<sequence length="712" mass="79445">MDAQQARKRKRSAIACTRCHDRKVRCSLAFQGIPCANCAQDGTVCKIFGQQHATSVPLPSPGHPLGHSSHSIAYNIRPDQAIQPSSKAVYPLTPSPRSMSIAEVTHQASDTVEVPRKHLNVEKSPAHVASPDCQRGPDTSSETATGAQQTPTTVSDSVSDKPRGPEPSRDLVPYYAGEAEGLEFVFDIVSPNRSVKGAPYIITRNVLKRQKFKPEITPGSRPLFPPPICDRLVRCFFSYVYPFLPVVNAGEFVTKYSDDPNNVSCLLLWSVFFAAAIYVDAEALKALGFQSRKVLMQFCYQNAKRTYDAHLETDKSAIIASVLLLSYWYPDLEDLDGACYWIGAAIHFCTGIGLHREPSYSRLPRCPFPPSQIALWRRLWWCSYYRDAWICLGTGRPMRVHLDDCDLQLPSVHDVVDDVKNLSPELREAFLPPDLEELAELWLKFLRLSIKLEDALVLHYRPRRPPLSLPQLEADYADVSQLLESLPPVDIIENRSSRTLMLHMSHFRCYCQAVIIVFHRSYILSTPEHLSLAERSGLQAAATQRSKSAAADLTSTLNRLIAQDMIDTSPTMLVTTMMVAMQIHLFELARSEGSLIRQHAGHNLNLHLMVLSHLNKTFWSADMHRNLFTEVLKALNAGRTGDTRQYAGYAAGLQDPAGVQAASTPQHPRDNDQQANSMNAVLDTCGLSGTAFDEFFASFGPFDNFQLLFDEG</sequence>
<dbReference type="SMART" id="SM00906">
    <property type="entry name" value="Fungal_trans"/>
    <property type="match status" value="1"/>
</dbReference>
<dbReference type="RefSeq" id="XP_016633994.1">
    <property type="nucleotide sequence ID" value="XM_016775014.1"/>
</dbReference>
<dbReference type="InterPro" id="IPR036864">
    <property type="entry name" value="Zn2-C6_fun-type_DNA-bd_sf"/>
</dbReference>
<gene>
    <name evidence="8" type="ORF">Z520_04507</name>
</gene>
<evidence type="ECO:0000256" key="5">
    <source>
        <dbReference type="ARBA" id="ARBA00023242"/>
    </source>
</evidence>
<evidence type="ECO:0000313" key="8">
    <source>
        <dbReference type="EMBL" id="KIX99871.1"/>
    </source>
</evidence>
<dbReference type="STRING" id="1442371.A0A0D2ISB6"/>
<keyword evidence="2" id="KW-0805">Transcription regulation</keyword>
<reference evidence="8 9" key="1">
    <citation type="submission" date="2015-01" db="EMBL/GenBank/DDBJ databases">
        <title>The Genome Sequence of Fonsecaea multimorphosa CBS 102226.</title>
        <authorList>
            <consortium name="The Broad Institute Genomics Platform"/>
            <person name="Cuomo C."/>
            <person name="de Hoog S."/>
            <person name="Gorbushina A."/>
            <person name="Stielow B."/>
            <person name="Teixiera M."/>
            <person name="Abouelleil A."/>
            <person name="Chapman S.B."/>
            <person name="Priest M."/>
            <person name="Young S.K."/>
            <person name="Wortman J."/>
            <person name="Nusbaum C."/>
            <person name="Birren B."/>
        </authorList>
    </citation>
    <scope>NUCLEOTIDE SEQUENCE [LARGE SCALE GENOMIC DNA]</scope>
    <source>
        <strain evidence="8 9">CBS 102226</strain>
    </source>
</reference>
<dbReference type="InterPro" id="IPR007219">
    <property type="entry name" value="XnlR_reg_dom"/>
</dbReference>
<evidence type="ECO:0000313" key="9">
    <source>
        <dbReference type="Proteomes" id="UP000053411"/>
    </source>
</evidence>
<dbReference type="Proteomes" id="UP000053411">
    <property type="component" value="Unassembled WGS sequence"/>
</dbReference>
<dbReference type="GeneID" id="27710253"/>
<dbReference type="GO" id="GO:0000981">
    <property type="term" value="F:DNA-binding transcription factor activity, RNA polymerase II-specific"/>
    <property type="evidence" value="ECO:0007669"/>
    <property type="project" value="InterPro"/>
</dbReference>
<dbReference type="AlphaFoldDB" id="A0A0D2ISB6"/>
<dbReference type="PANTHER" id="PTHR47425:SF3">
    <property type="entry name" value="ZN(II)2CYS6 TRANSCRIPTION FACTOR (EUROFUNG)"/>
    <property type="match status" value="1"/>
</dbReference>
<dbReference type="InterPro" id="IPR001138">
    <property type="entry name" value="Zn2Cys6_DnaBD"/>
</dbReference>
<dbReference type="GO" id="GO:0008270">
    <property type="term" value="F:zinc ion binding"/>
    <property type="evidence" value="ECO:0007669"/>
    <property type="project" value="InterPro"/>
</dbReference>
<dbReference type="Gene3D" id="4.10.240.10">
    <property type="entry name" value="Zn(2)-C6 fungal-type DNA-binding domain"/>
    <property type="match status" value="1"/>
</dbReference>
<keyword evidence="1" id="KW-0479">Metal-binding</keyword>
<evidence type="ECO:0000256" key="2">
    <source>
        <dbReference type="ARBA" id="ARBA00023015"/>
    </source>
</evidence>
<dbReference type="GO" id="GO:0003677">
    <property type="term" value="F:DNA binding"/>
    <property type="evidence" value="ECO:0007669"/>
    <property type="project" value="UniProtKB-KW"/>
</dbReference>
<dbReference type="Pfam" id="PF04082">
    <property type="entry name" value="Fungal_trans"/>
    <property type="match status" value="1"/>
</dbReference>
<name>A0A0D2ISB6_9EURO</name>
<evidence type="ECO:0000256" key="4">
    <source>
        <dbReference type="ARBA" id="ARBA00023163"/>
    </source>
</evidence>
<keyword evidence="5" id="KW-0539">Nucleus</keyword>
<proteinExistence type="predicted"/>
<evidence type="ECO:0000256" key="1">
    <source>
        <dbReference type="ARBA" id="ARBA00022723"/>
    </source>
</evidence>
<feature type="domain" description="Zn(2)-C6 fungal-type" evidence="7">
    <location>
        <begin position="15"/>
        <end position="47"/>
    </location>
</feature>
<dbReference type="InterPro" id="IPR052761">
    <property type="entry name" value="Fungal_Detox/Toxin_TFs"/>
</dbReference>
<evidence type="ECO:0000256" key="3">
    <source>
        <dbReference type="ARBA" id="ARBA00023125"/>
    </source>
</evidence>
<dbReference type="SMART" id="SM00066">
    <property type="entry name" value="GAL4"/>
    <property type="match status" value="1"/>
</dbReference>
<dbReference type="CDD" id="cd12148">
    <property type="entry name" value="fungal_TF_MHR"/>
    <property type="match status" value="1"/>
</dbReference>
<accession>A0A0D2ISB6</accession>